<feature type="compositionally biased region" description="Basic residues" evidence="2">
    <location>
        <begin position="39"/>
        <end position="58"/>
    </location>
</feature>
<dbReference type="InterPro" id="IPR046796">
    <property type="entry name" value="Transposase_32_dom"/>
</dbReference>
<proteinExistence type="predicted"/>
<protein>
    <submittedName>
        <fullName evidence="5">Uncharacterized protein LOC120256908</fullName>
    </submittedName>
</protein>
<dbReference type="RefSeq" id="XP_039120509.1">
    <property type="nucleotide sequence ID" value="XM_039264575.1"/>
</dbReference>
<keyword evidence="4" id="KW-1185">Reference proteome</keyword>
<feature type="domain" description="Putative plant transposon protein" evidence="3">
    <location>
        <begin position="172"/>
        <end position="300"/>
    </location>
</feature>
<feature type="coiled-coil region" evidence="1">
    <location>
        <begin position="351"/>
        <end position="403"/>
    </location>
</feature>
<organism evidence="4 5">
    <name type="scientific">Dioscorea cayennensis subsp. rotundata</name>
    <name type="common">White Guinea yam</name>
    <name type="synonym">Dioscorea rotundata</name>
    <dbReference type="NCBI Taxonomy" id="55577"/>
    <lineage>
        <taxon>Eukaryota</taxon>
        <taxon>Viridiplantae</taxon>
        <taxon>Streptophyta</taxon>
        <taxon>Embryophyta</taxon>
        <taxon>Tracheophyta</taxon>
        <taxon>Spermatophyta</taxon>
        <taxon>Magnoliopsida</taxon>
        <taxon>Liliopsida</taxon>
        <taxon>Dioscoreales</taxon>
        <taxon>Dioscoreaceae</taxon>
        <taxon>Dioscorea</taxon>
    </lineage>
</organism>
<feature type="compositionally biased region" description="Basic and acidic residues" evidence="2">
    <location>
        <begin position="84"/>
        <end position="93"/>
    </location>
</feature>
<gene>
    <name evidence="5" type="primary">LOC120256908</name>
</gene>
<sequence>MYLEIQNMLLHRLQHPLQHQKVHIVLMRSHSKIVSPRLLKGKKIVSRKKPRQGRKTQKKEKVSKSKRKSFSDAEVEVSPRFKRKCTEATKQGEKPLVSSKKEKKKNATQQAKDGDEDRFLDKASKKKFESSEEKGIVVERIIDELAFEKSGLTKLLQERSLYKSATFPESYTCLNRFLEFKPEMKGNYEEGLELNEEVLKEITGGRTESWGVESRLPASTLTANYNILFRLGIQNWLPVPHNSSIVKELTLLLFAIGTGKKFNLGRLIFQNIVKEANYTSSSTSLGYPAMLSQYLLQHGVQLRKGEAVTAVKKLKISQKLFSPGKKIDLSVGRVSPPPMPEDAEEVNLLVKEEYEKLLKEQLEDVERRQRSLSAKLFIIARQKQKILSRLEILEKKKREADANNSGGDEDQET</sequence>
<evidence type="ECO:0000313" key="5">
    <source>
        <dbReference type="RefSeq" id="XP_039120509.1"/>
    </source>
</evidence>
<accession>A0AB40B1A1</accession>
<reference evidence="5" key="1">
    <citation type="submission" date="2025-08" db="UniProtKB">
        <authorList>
            <consortium name="RefSeq"/>
        </authorList>
    </citation>
    <scope>IDENTIFICATION</scope>
</reference>
<keyword evidence="1" id="KW-0175">Coiled coil</keyword>
<dbReference type="Pfam" id="PF20167">
    <property type="entry name" value="Transposase_32"/>
    <property type="match status" value="1"/>
</dbReference>
<evidence type="ECO:0000256" key="2">
    <source>
        <dbReference type="SAM" id="MobiDB-lite"/>
    </source>
</evidence>
<dbReference type="Proteomes" id="UP001515500">
    <property type="component" value="Unplaced"/>
</dbReference>
<dbReference type="AlphaFoldDB" id="A0AB40B1A1"/>
<name>A0AB40B1A1_DIOCR</name>
<evidence type="ECO:0000256" key="1">
    <source>
        <dbReference type="SAM" id="Coils"/>
    </source>
</evidence>
<feature type="region of interest" description="Disordered" evidence="2">
    <location>
        <begin position="37"/>
        <end position="118"/>
    </location>
</feature>
<dbReference type="GeneID" id="120256908"/>
<evidence type="ECO:0000313" key="4">
    <source>
        <dbReference type="Proteomes" id="UP001515500"/>
    </source>
</evidence>
<evidence type="ECO:0000259" key="3">
    <source>
        <dbReference type="Pfam" id="PF20167"/>
    </source>
</evidence>